<dbReference type="EMBL" id="JBBBZM010000027">
    <property type="protein sequence ID" value="KAL0638006.1"/>
    <property type="molecule type" value="Genomic_DNA"/>
</dbReference>
<accession>A0ABR3GQY8</accession>
<feature type="compositionally biased region" description="Basic and acidic residues" evidence="1">
    <location>
        <begin position="39"/>
        <end position="48"/>
    </location>
</feature>
<evidence type="ECO:0000313" key="2">
    <source>
        <dbReference type="EMBL" id="KAL0638006.1"/>
    </source>
</evidence>
<keyword evidence="3" id="KW-1185">Reference proteome</keyword>
<feature type="compositionally biased region" description="Low complexity" evidence="1">
    <location>
        <begin position="27"/>
        <end position="36"/>
    </location>
</feature>
<gene>
    <name evidence="2" type="ORF">Q9L58_002941</name>
</gene>
<sequence>MAMVKDGRLREMIKNLTLGERKLTDESSGSGSAATTNSVDERGQEKTSQRMPGVNAKPPQSSTVVLVGEKRKDVGTIAASLKGSVTKKRNWFRSFGKKKEV</sequence>
<name>A0ABR3GQY8_9PEZI</name>
<proteinExistence type="predicted"/>
<dbReference type="Proteomes" id="UP001447188">
    <property type="component" value="Unassembled WGS sequence"/>
</dbReference>
<reference evidence="2 3" key="1">
    <citation type="submission" date="2024-02" db="EMBL/GenBank/DDBJ databases">
        <title>Discinaceae phylogenomics.</title>
        <authorList>
            <person name="Dirks A.C."/>
            <person name="James T.Y."/>
        </authorList>
    </citation>
    <scope>NUCLEOTIDE SEQUENCE [LARGE SCALE GENOMIC DNA]</scope>
    <source>
        <strain evidence="2 3">ACD0624</strain>
    </source>
</reference>
<protein>
    <submittedName>
        <fullName evidence="2">Uncharacterized protein</fullName>
    </submittedName>
</protein>
<evidence type="ECO:0000256" key="1">
    <source>
        <dbReference type="SAM" id="MobiDB-lite"/>
    </source>
</evidence>
<organism evidence="2 3">
    <name type="scientific">Discina gigas</name>
    <dbReference type="NCBI Taxonomy" id="1032678"/>
    <lineage>
        <taxon>Eukaryota</taxon>
        <taxon>Fungi</taxon>
        <taxon>Dikarya</taxon>
        <taxon>Ascomycota</taxon>
        <taxon>Pezizomycotina</taxon>
        <taxon>Pezizomycetes</taxon>
        <taxon>Pezizales</taxon>
        <taxon>Discinaceae</taxon>
        <taxon>Discina</taxon>
    </lineage>
</organism>
<evidence type="ECO:0000313" key="3">
    <source>
        <dbReference type="Proteomes" id="UP001447188"/>
    </source>
</evidence>
<feature type="region of interest" description="Disordered" evidence="1">
    <location>
        <begin position="20"/>
        <end position="64"/>
    </location>
</feature>
<comment type="caution">
    <text evidence="2">The sequence shown here is derived from an EMBL/GenBank/DDBJ whole genome shotgun (WGS) entry which is preliminary data.</text>
</comment>